<evidence type="ECO:0000313" key="2">
    <source>
        <dbReference type="EMBL" id="GMT06354.1"/>
    </source>
</evidence>
<feature type="region of interest" description="Disordered" evidence="1">
    <location>
        <begin position="56"/>
        <end position="85"/>
    </location>
</feature>
<gene>
    <name evidence="2" type="ORF">PENTCL1PPCAC_28528</name>
</gene>
<organism evidence="2 3">
    <name type="scientific">Pristionchus entomophagus</name>
    <dbReference type="NCBI Taxonomy" id="358040"/>
    <lineage>
        <taxon>Eukaryota</taxon>
        <taxon>Metazoa</taxon>
        <taxon>Ecdysozoa</taxon>
        <taxon>Nematoda</taxon>
        <taxon>Chromadorea</taxon>
        <taxon>Rhabditida</taxon>
        <taxon>Rhabditina</taxon>
        <taxon>Diplogasteromorpha</taxon>
        <taxon>Diplogasteroidea</taxon>
        <taxon>Neodiplogasteridae</taxon>
        <taxon>Pristionchus</taxon>
    </lineage>
</organism>
<protein>
    <submittedName>
        <fullName evidence="2">Uncharacterized protein</fullName>
    </submittedName>
</protein>
<evidence type="ECO:0000256" key="1">
    <source>
        <dbReference type="SAM" id="MobiDB-lite"/>
    </source>
</evidence>
<reference evidence="2" key="1">
    <citation type="submission" date="2023-10" db="EMBL/GenBank/DDBJ databases">
        <title>Genome assembly of Pristionchus species.</title>
        <authorList>
            <person name="Yoshida K."/>
            <person name="Sommer R.J."/>
        </authorList>
    </citation>
    <scope>NUCLEOTIDE SEQUENCE</scope>
    <source>
        <strain evidence="2">RS0144</strain>
    </source>
</reference>
<comment type="caution">
    <text evidence="2">The sequence shown here is derived from an EMBL/GenBank/DDBJ whole genome shotgun (WGS) entry which is preliminary data.</text>
</comment>
<feature type="compositionally biased region" description="Basic residues" evidence="1">
    <location>
        <begin position="66"/>
        <end position="75"/>
    </location>
</feature>
<keyword evidence="3" id="KW-1185">Reference proteome</keyword>
<accession>A0AAV5UK97</accession>
<sequence length="85" mass="9282">MSSHPMLSNIMHARVQRQRIESINSAIKVRTDLTIRILSQTEQPLISQQVAAAAVAPPNSSPTNRVGHHHVHHGHNTLVIGGLDT</sequence>
<dbReference type="AlphaFoldDB" id="A0AAV5UK97"/>
<name>A0AAV5UK97_9BILA</name>
<dbReference type="Proteomes" id="UP001432027">
    <property type="component" value="Unassembled WGS sequence"/>
</dbReference>
<evidence type="ECO:0000313" key="3">
    <source>
        <dbReference type="Proteomes" id="UP001432027"/>
    </source>
</evidence>
<dbReference type="EMBL" id="BTSX01000006">
    <property type="protein sequence ID" value="GMT06354.1"/>
    <property type="molecule type" value="Genomic_DNA"/>
</dbReference>
<proteinExistence type="predicted"/>
<feature type="non-terminal residue" evidence="2">
    <location>
        <position position="85"/>
    </location>
</feature>